<feature type="domain" description="Pyrroline-5-carboxylate reductase catalytic N-terminal" evidence="1">
    <location>
        <begin position="3"/>
        <end position="78"/>
    </location>
</feature>
<proteinExistence type="predicted"/>
<dbReference type="EMBL" id="QKLU01000004">
    <property type="protein sequence ID" value="PYF73890.1"/>
    <property type="molecule type" value="Genomic_DNA"/>
</dbReference>
<keyword evidence="4" id="KW-1185">Reference proteome</keyword>
<comment type="caution">
    <text evidence="3">The sequence shown here is derived from an EMBL/GenBank/DDBJ whole genome shotgun (WGS) entry which is preliminary data.</text>
</comment>
<dbReference type="InterPro" id="IPR018931">
    <property type="entry name" value="DUF2520"/>
</dbReference>
<evidence type="ECO:0000259" key="1">
    <source>
        <dbReference type="Pfam" id="PF03807"/>
    </source>
</evidence>
<dbReference type="Gene3D" id="1.10.1040.20">
    <property type="entry name" value="ProC-like, C-terminal domain"/>
    <property type="match status" value="1"/>
</dbReference>
<dbReference type="AlphaFoldDB" id="A0A318UEI6"/>
<dbReference type="OrthoDB" id="9810755at2"/>
<dbReference type="RefSeq" id="WP_110830599.1">
    <property type="nucleotide sequence ID" value="NZ_QKLU01000004.1"/>
</dbReference>
<dbReference type="PANTHER" id="PTHR40459">
    <property type="entry name" value="CONSERVED HYPOTHETICAL ALANINE AND LEUCINE RICH PROTEIN"/>
    <property type="match status" value="1"/>
</dbReference>
<evidence type="ECO:0000313" key="3">
    <source>
        <dbReference type="EMBL" id="PYF73890.1"/>
    </source>
</evidence>
<dbReference type="InterPro" id="IPR036291">
    <property type="entry name" value="NAD(P)-bd_dom_sf"/>
</dbReference>
<dbReference type="Gene3D" id="3.40.50.720">
    <property type="entry name" value="NAD(P)-binding Rossmann-like Domain"/>
    <property type="match status" value="1"/>
</dbReference>
<organism evidence="3 4">
    <name type="scientific">Pedobacter nutrimenti</name>
    <dbReference type="NCBI Taxonomy" id="1241337"/>
    <lineage>
        <taxon>Bacteria</taxon>
        <taxon>Pseudomonadati</taxon>
        <taxon>Bacteroidota</taxon>
        <taxon>Sphingobacteriia</taxon>
        <taxon>Sphingobacteriales</taxon>
        <taxon>Sphingobacteriaceae</taxon>
        <taxon>Pedobacter</taxon>
    </lineage>
</organism>
<name>A0A318UEI6_9SPHI</name>
<accession>A0A318UEI6</accession>
<dbReference type="Pfam" id="PF10728">
    <property type="entry name" value="DUF2520"/>
    <property type="match status" value="1"/>
</dbReference>
<reference evidence="3 4" key="1">
    <citation type="submission" date="2018-06" db="EMBL/GenBank/DDBJ databases">
        <title>Genomic Encyclopedia of Archaeal and Bacterial Type Strains, Phase II (KMG-II): from individual species to whole genera.</title>
        <authorList>
            <person name="Goeker M."/>
        </authorList>
    </citation>
    <scope>NUCLEOTIDE SEQUENCE [LARGE SCALE GENOMIC DNA]</scope>
    <source>
        <strain evidence="3 4">DSM 27372</strain>
    </source>
</reference>
<evidence type="ECO:0000313" key="4">
    <source>
        <dbReference type="Proteomes" id="UP000248198"/>
    </source>
</evidence>
<dbReference type="InterPro" id="IPR028939">
    <property type="entry name" value="P5C_Rdtase_cat_N"/>
</dbReference>
<sequence length="255" mass="27938">MRVVCLGSGNVASHMAAAFKAKGAELLQVWSRSLENAQALAGKLGALATNDLGEVDLTADLYLIAVKDDAIANVAEHLRGLNALVLHTSGATSIDVLKKQGLKQYGVLYPLQTFSKSKALDFSKVPLCLEADSPETLIHLQEIAGSLSPLVYNLSSDDRKIVHVAAVFACNFTNHLYQLGQEILQHHHLDFELLKPLILETAEKVQVASPFDVQTGPAVRNDEQTMENHLDLLKDRPDLEEIYKTLSKSIKKTYL</sequence>
<dbReference type="InterPro" id="IPR008927">
    <property type="entry name" value="6-PGluconate_DH-like_C_sf"/>
</dbReference>
<dbReference type="SUPFAM" id="SSF48179">
    <property type="entry name" value="6-phosphogluconate dehydrogenase C-terminal domain-like"/>
    <property type="match status" value="1"/>
</dbReference>
<feature type="domain" description="DUF2520" evidence="2">
    <location>
        <begin position="125"/>
        <end position="250"/>
    </location>
</feature>
<dbReference type="InterPro" id="IPR037108">
    <property type="entry name" value="TM1727-like_C_sf"/>
</dbReference>
<dbReference type="Pfam" id="PF03807">
    <property type="entry name" value="F420_oxidored"/>
    <property type="match status" value="1"/>
</dbReference>
<dbReference type="PANTHER" id="PTHR40459:SF1">
    <property type="entry name" value="CONSERVED HYPOTHETICAL ALANINE AND LEUCINE RICH PROTEIN"/>
    <property type="match status" value="1"/>
</dbReference>
<evidence type="ECO:0000259" key="2">
    <source>
        <dbReference type="Pfam" id="PF10728"/>
    </source>
</evidence>
<protein>
    <submittedName>
        <fullName evidence="3">Putative short-subunit dehydrogenase-like oxidoreductase (DUF2520 family)</fullName>
    </submittedName>
</protein>
<dbReference type="Proteomes" id="UP000248198">
    <property type="component" value="Unassembled WGS sequence"/>
</dbReference>
<gene>
    <name evidence="3" type="ORF">B0O44_10460</name>
</gene>
<dbReference type="SUPFAM" id="SSF51735">
    <property type="entry name" value="NAD(P)-binding Rossmann-fold domains"/>
    <property type="match status" value="1"/>
</dbReference>